<dbReference type="InterPro" id="IPR037528">
    <property type="entry name" value="ArgB"/>
</dbReference>
<dbReference type="GO" id="GO:0003991">
    <property type="term" value="F:acetylglutamate kinase activity"/>
    <property type="evidence" value="ECO:0007669"/>
    <property type="project" value="UniProtKB-UniRule"/>
</dbReference>
<protein>
    <recommendedName>
        <fullName evidence="9">Acetylglutamate kinase</fullName>
        <ecNumber evidence="9">2.7.2.8</ecNumber>
    </recommendedName>
    <alternativeName>
        <fullName evidence="9">N-acetyl-L-glutamate 5-phosphotransferase</fullName>
    </alternativeName>
    <alternativeName>
        <fullName evidence="9">NAG kinase</fullName>
        <shortName evidence="9">NAGK</shortName>
    </alternativeName>
</protein>
<evidence type="ECO:0000313" key="12">
    <source>
        <dbReference type="Proteomes" id="UP000049855"/>
    </source>
</evidence>
<dbReference type="InterPro" id="IPR041727">
    <property type="entry name" value="NAGK-C"/>
</dbReference>
<dbReference type="GO" id="GO:0005524">
    <property type="term" value="F:ATP binding"/>
    <property type="evidence" value="ECO:0007669"/>
    <property type="project" value="UniProtKB-UniRule"/>
</dbReference>
<comment type="function">
    <text evidence="9">Catalyzes the ATP-dependent phosphorylation of N-acetyl-L-glutamate.</text>
</comment>
<feature type="site" description="Transition state stabilizer" evidence="9">
    <location>
        <position position="29"/>
    </location>
</feature>
<dbReference type="HAMAP" id="MF_00082">
    <property type="entry name" value="ArgB"/>
    <property type="match status" value="1"/>
</dbReference>
<comment type="catalytic activity">
    <reaction evidence="8 9">
        <text>N-acetyl-L-glutamate + ATP = N-acetyl-L-glutamyl 5-phosphate + ADP</text>
        <dbReference type="Rhea" id="RHEA:14629"/>
        <dbReference type="ChEBI" id="CHEBI:30616"/>
        <dbReference type="ChEBI" id="CHEBI:44337"/>
        <dbReference type="ChEBI" id="CHEBI:57936"/>
        <dbReference type="ChEBI" id="CHEBI:456216"/>
        <dbReference type="EC" id="2.7.2.8"/>
    </reaction>
</comment>
<reference evidence="12" key="1">
    <citation type="submission" date="2015-03" db="EMBL/GenBank/DDBJ databases">
        <authorList>
            <person name="Nijsse Bart"/>
        </authorList>
    </citation>
    <scope>NUCLEOTIDE SEQUENCE [LARGE SCALE GENOMIC DNA]</scope>
</reference>
<dbReference type="NCBIfam" id="TIGR00761">
    <property type="entry name" value="argB"/>
    <property type="match status" value="1"/>
</dbReference>
<sequence>MINSVEKASVLIEALPYLQRFSGNTVVIKYGGNAMLNDELKKNVIQDIIFLKYAGIRPVVVHGGGPEITGMLKKLGKESSFVSGLRVTDAETVAIAEMVLVGKINSEIVKLLNFLGAKAVGLSGKDADLIIAAKHLAKVRENGQVKEVDIGFVGDVLKLNTSIVESLLDQGYIPVISPIGIGKDGATYNINADYVAGDLAAALGAEKLALITDVEGIYRDYKDKSTFVSTLSLAEAQEMIKTGGIDGGMIPKVEACVKALAAGVAKTHIIDGRNPHSLLLEIFTTEGIGTEVVKYRRYING</sequence>
<proteinExistence type="inferred from homology"/>
<evidence type="ECO:0000313" key="11">
    <source>
        <dbReference type="EMBL" id="CQR71707.1"/>
    </source>
</evidence>
<feature type="site" description="Transition state stabilizer" evidence="9">
    <location>
        <position position="252"/>
    </location>
</feature>
<feature type="binding site" evidence="9">
    <location>
        <begin position="64"/>
        <end position="65"/>
    </location>
    <ligand>
        <name>substrate</name>
    </ligand>
</feature>
<comment type="subcellular location">
    <subcellularLocation>
        <location evidence="9">Cytoplasm</location>
    </subcellularLocation>
</comment>
<gene>
    <name evidence="9" type="primary">argB</name>
    <name evidence="11" type="ORF">SpAn4DRAFT_3573</name>
</gene>
<dbReference type="InterPro" id="IPR036393">
    <property type="entry name" value="AceGlu_kinase-like_sf"/>
</dbReference>
<evidence type="ECO:0000256" key="1">
    <source>
        <dbReference type="ARBA" id="ARBA00004828"/>
    </source>
</evidence>
<dbReference type="PIRSF" id="PIRSF000728">
    <property type="entry name" value="NAGK"/>
    <property type="match status" value="1"/>
</dbReference>
<feature type="domain" description="Aspartate/glutamate/uridylate kinase" evidence="10">
    <location>
        <begin position="24"/>
        <end position="271"/>
    </location>
</feature>
<evidence type="ECO:0000256" key="7">
    <source>
        <dbReference type="ARBA" id="ARBA00022840"/>
    </source>
</evidence>
<accession>A0A0U1KWB0</accession>
<dbReference type="Proteomes" id="UP000049855">
    <property type="component" value="Unassembled WGS sequence"/>
</dbReference>
<keyword evidence="3 9" id="KW-0028">Amino-acid biosynthesis</keyword>
<keyword evidence="9" id="KW-0963">Cytoplasm</keyword>
<dbReference type="InterPro" id="IPR004662">
    <property type="entry name" value="AcgluKinase_fam"/>
</dbReference>
<evidence type="ECO:0000256" key="5">
    <source>
        <dbReference type="ARBA" id="ARBA00022741"/>
    </source>
</evidence>
<comment type="similarity">
    <text evidence="9">Belongs to the acetylglutamate kinase family. ArgB subfamily.</text>
</comment>
<evidence type="ECO:0000256" key="8">
    <source>
        <dbReference type="ARBA" id="ARBA00048141"/>
    </source>
</evidence>
<dbReference type="SUPFAM" id="SSF53633">
    <property type="entry name" value="Carbamate kinase-like"/>
    <property type="match status" value="1"/>
</dbReference>
<dbReference type="InterPro" id="IPR001048">
    <property type="entry name" value="Asp/Glu/Uridylate_kinase"/>
</dbReference>
<dbReference type="PRINTS" id="PR00474">
    <property type="entry name" value="GLU5KINASE"/>
</dbReference>
<dbReference type="PANTHER" id="PTHR23342:SF0">
    <property type="entry name" value="N-ACETYLGLUTAMATE SYNTHASE, MITOCHONDRIAL"/>
    <property type="match status" value="1"/>
</dbReference>
<comment type="pathway">
    <text evidence="1 9">Amino-acid biosynthesis; L-arginine biosynthesis; N(2)-acetyl-L-ornithine from L-glutamate: step 2/4.</text>
</comment>
<dbReference type="EMBL" id="CTRP01000005">
    <property type="protein sequence ID" value="CQR71707.1"/>
    <property type="molecule type" value="Genomic_DNA"/>
</dbReference>
<dbReference type="FunFam" id="3.40.1160.10:FF:000004">
    <property type="entry name" value="Acetylglutamate kinase"/>
    <property type="match status" value="1"/>
</dbReference>
<evidence type="ECO:0000256" key="6">
    <source>
        <dbReference type="ARBA" id="ARBA00022777"/>
    </source>
</evidence>
<dbReference type="EC" id="2.7.2.8" evidence="9"/>
<dbReference type="Pfam" id="PF00696">
    <property type="entry name" value="AA_kinase"/>
    <property type="match status" value="1"/>
</dbReference>
<dbReference type="CDD" id="cd04250">
    <property type="entry name" value="AAK_NAGK-C"/>
    <property type="match status" value="1"/>
</dbReference>
<evidence type="ECO:0000256" key="4">
    <source>
        <dbReference type="ARBA" id="ARBA00022679"/>
    </source>
</evidence>
<feature type="binding site" evidence="9">
    <location>
        <position position="86"/>
    </location>
    <ligand>
        <name>substrate</name>
    </ligand>
</feature>
<keyword evidence="5 9" id="KW-0547">Nucleotide-binding</keyword>
<dbReference type="UniPathway" id="UPA00068">
    <property type="reaction ID" value="UER00107"/>
</dbReference>
<organism evidence="11 12">
    <name type="scientific">Sporomusa ovata</name>
    <dbReference type="NCBI Taxonomy" id="2378"/>
    <lineage>
        <taxon>Bacteria</taxon>
        <taxon>Bacillati</taxon>
        <taxon>Bacillota</taxon>
        <taxon>Negativicutes</taxon>
        <taxon>Selenomonadales</taxon>
        <taxon>Sporomusaceae</taxon>
        <taxon>Sporomusa</taxon>
    </lineage>
</organism>
<keyword evidence="7 9" id="KW-0067">ATP-binding</keyword>
<keyword evidence="6 9" id="KW-0418">Kinase</keyword>
<evidence type="ECO:0000256" key="3">
    <source>
        <dbReference type="ARBA" id="ARBA00022605"/>
    </source>
</evidence>
<evidence type="ECO:0000259" key="10">
    <source>
        <dbReference type="Pfam" id="PF00696"/>
    </source>
</evidence>
<dbReference type="InterPro" id="IPR001057">
    <property type="entry name" value="Glu/AcGlu_kinase"/>
</dbReference>
<keyword evidence="4 9" id="KW-0808">Transferase</keyword>
<dbReference type="Gene3D" id="3.40.1160.10">
    <property type="entry name" value="Acetylglutamate kinase-like"/>
    <property type="match status" value="1"/>
</dbReference>
<dbReference type="AlphaFoldDB" id="A0A0U1KWB0"/>
<feature type="binding site" evidence="9">
    <location>
        <position position="189"/>
    </location>
    <ligand>
        <name>substrate</name>
    </ligand>
</feature>
<keyword evidence="2 9" id="KW-0055">Arginine biosynthesis</keyword>
<dbReference type="PANTHER" id="PTHR23342">
    <property type="entry name" value="N-ACETYLGLUTAMATE SYNTHASE"/>
    <property type="match status" value="1"/>
</dbReference>
<name>A0A0U1KWB0_9FIRM</name>
<dbReference type="GO" id="GO:0042450">
    <property type="term" value="P:L-arginine biosynthetic process via ornithine"/>
    <property type="evidence" value="ECO:0007669"/>
    <property type="project" value="UniProtKB-UniRule"/>
</dbReference>
<evidence type="ECO:0000256" key="2">
    <source>
        <dbReference type="ARBA" id="ARBA00022571"/>
    </source>
</evidence>
<keyword evidence="12" id="KW-1185">Reference proteome</keyword>
<evidence type="ECO:0000256" key="9">
    <source>
        <dbReference type="HAMAP-Rule" id="MF_00082"/>
    </source>
</evidence>
<dbReference type="RefSeq" id="WP_021168797.1">
    <property type="nucleotide sequence ID" value="NZ_CTRP01000005.1"/>
</dbReference>
<dbReference type="GO" id="GO:0005737">
    <property type="term" value="C:cytoplasm"/>
    <property type="evidence" value="ECO:0007669"/>
    <property type="project" value="UniProtKB-SubCell"/>
</dbReference>